<dbReference type="KEGG" id="mpu:MYPU_6640"/>
<accession>Q98PQ5</accession>
<dbReference type="STRING" id="272635.gene:17577271"/>
<evidence type="ECO:0000313" key="2">
    <source>
        <dbReference type="Proteomes" id="UP000000528"/>
    </source>
</evidence>
<name>Q98PQ5_MYCPU</name>
<dbReference type="HOGENOM" id="CLU_2317262_0_0_14"/>
<dbReference type="EMBL" id="AL445565">
    <property type="protein sequence ID" value="CAC13837.1"/>
    <property type="molecule type" value="Genomic_DNA"/>
</dbReference>
<keyword evidence="2" id="KW-1185">Reference proteome</keyword>
<protein>
    <submittedName>
        <fullName evidence="1">Uncharacterized protein</fullName>
    </submittedName>
</protein>
<organism evidence="2">
    <name type="scientific">Mycoplasmopsis pulmonis (strain UAB CTIP)</name>
    <name type="common">Mycoplasma pulmonis</name>
    <dbReference type="NCBI Taxonomy" id="272635"/>
    <lineage>
        <taxon>Bacteria</taxon>
        <taxon>Bacillati</taxon>
        <taxon>Mycoplasmatota</taxon>
        <taxon>Mycoplasmoidales</taxon>
        <taxon>Metamycoplasmataceae</taxon>
        <taxon>Mycoplasmopsis</taxon>
    </lineage>
</organism>
<dbReference type="AlphaFoldDB" id="Q98PQ5"/>
<dbReference type="RefSeq" id="WP_010925465.1">
    <property type="nucleotide sequence ID" value="NC_002771.1"/>
</dbReference>
<dbReference type="PIR" id="H90594">
    <property type="entry name" value="H90594"/>
</dbReference>
<dbReference type="BioCyc" id="MPUL272635:G1GT6-672-MONOMER"/>
<proteinExistence type="predicted"/>
<evidence type="ECO:0000313" key="1">
    <source>
        <dbReference type="EMBL" id="CAC13837.1"/>
    </source>
</evidence>
<gene>
    <name evidence="1" type="ordered locus">MYPU_6640</name>
</gene>
<dbReference type="Proteomes" id="UP000000528">
    <property type="component" value="Chromosome"/>
</dbReference>
<reference evidence="1 2" key="1">
    <citation type="journal article" date="2001" name="Nucleic Acids Res.">
        <title>The complete genome sequence of the murine respiratory pathogen Mycoplasma pulmonis.</title>
        <authorList>
            <person name="Chambaud I."/>
            <person name="Heilig R."/>
            <person name="Ferris S."/>
            <person name="Barbe V."/>
            <person name="Samson D."/>
            <person name="Galisson F."/>
            <person name="Moszer I."/>
            <person name="Dybvig K."/>
            <person name="Wroblewski H."/>
            <person name="Viari A."/>
            <person name="Rocha E.P.C."/>
            <person name="Blanchard A."/>
        </authorList>
    </citation>
    <scope>NUCLEOTIDE SEQUENCE [LARGE SCALE GENOMIC DNA]</scope>
    <source>
        <strain evidence="1 2">UAB CTIP</strain>
    </source>
</reference>
<sequence>MIQINIDYKKRQDQEDNFEIIISLSNSKDEIVINEKNVDSWQKDKINDFLIKISTIDASKIELITPNEETLALSPHLKFVCKLFRIFIDNYKLESQKLS</sequence>